<reference evidence="1" key="1">
    <citation type="journal article" date="2021" name="Proc. Natl. Acad. Sci. U.S.A.">
        <title>Three genomes in the algal genus Volvox reveal the fate of a haploid sex-determining region after a transition to homothallism.</title>
        <authorList>
            <person name="Yamamoto K."/>
            <person name="Hamaji T."/>
            <person name="Kawai-Toyooka H."/>
            <person name="Matsuzaki R."/>
            <person name="Takahashi F."/>
            <person name="Nishimura Y."/>
            <person name="Kawachi M."/>
            <person name="Noguchi H."/>
            <person name="Minakuchi Y."/>
            <person name="Umen J.G."/>
            <person name="Toyoda A."/>
            <person name="Nozaki H."/>
        </authorList>
    </citation>
    <scope>NUCLEOTIDE SEQUENCE</scope>
    <source>
        <strain evidence="1">NIES-3780</strain>
    </source>
</reference>
<dbReference type="Proteomes" id="UP000747399">
    <property type="component" value="Unassembled WGS sequence"/>
</dbReference>
<evidence type="ECO:0008006" key="3">
    <source>
        <dbReference type="Google" id="ProtNLM"/>
    </source>
</evidence>
<comment type="caution">
    <text evidence="1">The sequence shown here is derived from an EMBL/GenBank/DDBJ whole genome shotgun (WGS) entry which is preliminary data.</text>
</comment>
<dbReference type="AlphaFoldDB" id="A0A8J4ET58"/>
<evidence type="ECO:0000313" key="2">
    <source>
        <dbReference type="Proteomes" id="UP000747399"/>
    </source>
</evidence>
<dbReference type="EMBL" id="BNCO01000003">
    <property type="protein sequence ID" value="GIL45534.1"/>
    <property type="molecule type" value="Genomic_DNA"/>
</dbReference>
<feature type="non-terminal residue" evidence="1">
    <location>
        <position position="109"/>
    </location>
</feature>
<gene>
    <name evidence="1" type="ORF">Vafri_2741</name>
</gene>
<protein>
    <recommendedName>
        <fullName evidence="3">Reverse transcriptase domain-containing protein</fullName>
    </recommendedName>
</protein>
<organism evidence="1 2">
    <name type="scientific">Volvox africanus</name>
    <dbReference type="NCBI Taxonomy" id="51714"/>
    <lineage>
        <taxon>Eukaryota</taxon>
        <taxon>Viridiplantae</taxon>
        <taxon>Chlorophyta</taxon>
        <taxon>core chlorophytes</taxon>
        <taxon>Chlorophyceae</taxon>
        <taxon>CS clade</taxon>
        <taxon>Chlamydomonadales</taxon>
        <taxon>Volvocaceae</taxon>
        <taxon>Volvox</taxon>
    </lineage>
</organism>
<sequence length="109" mass="12405">MGNYRGLAVGSALAKMYAFLLENRLSLWGEGNKARSPYQGGFRKNRGTVHNIFVLRHLLDHHRRGLSPSPLYTCQIDFEKAFDRVPRHLLWLCLEERGVGVKALEAIKA</sequence>
<keyword evidence="2" id="KW-1185">Reference proteome</keyword>
<accession>A0A8J4ET58</accession>
<name>A0A8J4ET58_9CHLO</name>
<evidence type="ECO:0000313" key="1">
    <source>
        <dbReference type="EMBL" id="GIL45534.1"/>
    </source>
</evidence>
<dbReference type="PANTHER" id="PTHR19446">
    <property type="entry name" value="REVERSE TRANSCRIPTASES"/>
    <property type="match status" value="1"/>
</dbReference>
<proteinExistence type="predicted"/>